<dbReference type="AlphaFoldDB" id="A0A1I5XL14"/>
<protein>
    <submittedName>
        <fullName evidence="5">LacI family transcriptional regulator/LacI family transcriptional regulator, repressor for deo operon, udp, cdd, tsx, nupC, and nupG</fullName>
    </submittedName>
</protein>
<dbReference type="SUPFAM" id="SSF53822">
    <property type="entry name" value="Periplasmic binding protein-like I"/>
    <property type="match status" value="1"/>
</dbReference>
<dbReference type="Gene3D" id="3.40.50.2300">
    <property type="match status" value="2"/>
</dbReference>
<dbReference type="InterPro" id="IPR010982">
    <property type="entry name" value="Lambda_DNA-bd_dom_sf"/>
</dbReference>
<dbReference type="GO" id="GO:0003700">
    <property type="term" value="F:DNA-binding transcription factor activity"/>
    <property type="evidence" value="ECO:0007669"/>
    <property type="project" value="TreeGrafter"/>
</dbReference>
<name>A0A1I5XL14_9FIRM</name>
<dbReference type="RefSeq" id="WP_025747376.1">
    <property type="nucleotide sequence ID" value="NZ_FOXR01000028.1"/>
</dbReference>
<reference evidence="5 6" key="1">
    <citation type="submission" date="2016-10" db="EMBL/GenBank/DDBJ databases">
        <authorList>
            <person name="de Groot N.N."/>
        </authorList>
    </citation>
    <scope>NUCLEOTIDE SEQUENCE [LARGE SCALE GENOMIC DNA]</scope>
    <source>
        <strain evidence="5 6">DSM 20678</strain>
    </source>
</reference>
<dbReference type="EMBL" id="FOXR01000028">
    <property type="protein sequence ID" value="SFQ32672.1"/>
    <property type="molecule type" value="Genomic_DNA"/>
</dbReference>
<dbReference type="InterPro" id="IPR046335">
    <property type="entry name" value="LacI/GalR-like_sensor"/>
</dbReference>
<dbReference type="PANTHER" id="PTHR30146">
    <property type="entry name" value="LACI-RELATED TRANSCRIPTIONAL REPRESSOR"/>
    <property type="match status" value="1"/>
</dbReference>
<keyword evidence="2" id="KW-0238">DNA-binding</keyword>
<dbReference type="InterPro" id="IPR028082">
    <property type="entry name" value="Peripla_BP_I"/>
</dbReference>
<dbReference type="PROSITE" id="PS50932">
    <property type="entry name" value="HTH_LACI_2"/>
    <property type="match status" value="1"/>
</dbReference>
<dbReference type="PANTHER" id="PTHR30146:SF149">
    <property type="entry name" value="HTH-TYPE TRANSCRIPTIONAL REGULATOR EBGR"/>
    <property type="match status" value="1"/>
</dbReference>
<keyword evidence="1" id="KW-0805">Transcription regulation</keyword>
<dbReference type="SUPFAM" id="SSF47413">
    <property type="entry name" value="lambda repressor-like DNA-binding domains"/>
    <property type="match status" value="1"/>
</dbReference>
<evidence type="ECO:0000313" key="5">
    <source>
        <dbReference type="EMBL" id="SFQ32672.1"/>
    </source>
</evidence>
<dbReference type="CDD" id="cd06267">
    <property type="entry name" value="PBP1_LacI_sugar_binding-like"/>
    <property type="match status" value="1"/>
</dbReference>
<dbReference type="Pfam" id="PF00356">
    <property type="entry name" value="LacI"/>
    <property type="match status" value="1"/>
</dbReference>
<feature type="domain" description="HTH lacI-type" evidence="4">
    <location>
        <begin position="7"/>
        <end position="63"/>
    </location>
</feature>
<evidence type="ECO:0000256" key="2">
    <source>
        <dbReference type="ARBA" id="ARBA00023125"/>
    </source>
</evidence>
<sequence>MRKKKSVSSKDVAREAGVSQATVSYILNNVKGVKIRPETRQAVLDAVKKLNYHPDQIARGMKLKRSMSVGVVTDRNVTNFYFMKTLEGIRDGLQAHNYSVSLLFNKYESIEEAEFIKYYSSNRIDGIIFAFASISDEDIEYMDSMGIPYVMVNTYPSGRDVGEVCTDHLSHIQAVIGYFKSQGVKDIAYAGPVPRRANDRRLEAFKEAMALHGYEVKEELTVLGGHDNGEVCRAIMGLLEDKDGRPDAILAASPRFGMLTVKSCHMLGIRIPQDVRIVAVGSSNFFELIHPTLSSIELPLYDMGLKAAEMVLKAIDKGDMVPTTVLPSEFVIRESS</sequence>
<dbReference type="GO" id="GO:0000976">
    <property type="term" value="F:transcription cis-regulatory region binding"/>
    <property type="evidence" value="ECO:0007669"/>
    <property type="project" value="TreeGrafter"/>
</dbReference>
<dbReference type="Proteomes" id="UP000198577">
    <property type="component" value="Unassembled WGS sequence"/>
</dbReference>
<accession>A0A1I5XL14</accession>
<dbReference type="InterPro" id="IPR000843">
    <property type="entry name" value="HTH_LacI"/>
</dbReference>
<dbReference type="Gene3D" id="1.10.260.40">
    <property type="entry name" value="lambda repressor-like DNA-binding domains"/>
    <property type="match status" value="1"/>
</dbReference>
<proteinExistence type="predicted"/>
<dbReference type="STRING" id="937334.SAMN05444406_1286"/>
<evidence type="ECO:0000313" key="6">
    <source>
        <dbReference type="Proteomes" id="UP000198577"/>
    </source>
</evidence>
<dbReference type="SMART" id="SM00354">
    <property type="entry name" value="HTH_LACI"/>
    <property type="match status" value="1"/>
</dbReference>
<dbReference type="Pfam" id="PF13377">
    <property type="entry name" value="Peripla_BP_3"/>
    <property type="match status" value="1"/>
</dbReference>
<gene>
    <name evidence="5" type="ORF">SAMN05444406_1286</name>
</gene>
<organism evidence="5 6">
    <name type="scientific">Caldicoprobacter faecalis</name>
    <dbReference type="NCBI Taxonomy" id="937334"/>
    <lineage>
        <taxon>Bacteria</taxon>
        <taxon>Bacillati</taxon>
        <taxon>Bacillota</taxon>
        <taxon>Clostridia</taxon>
        <taxon>Caldicoprobacterales</taxon>
        <taxon>Caldicoprobacteraceae</taxon>
        <taxon>Caldicoprobacter</taxon>
    </lineage>
</organism>
<dbReference type="CDD" id="cd01392">
    <property type="entry name" value="HTH_LacI"/>
    <property type="match status" value="1"/>
</dbReference>
<keyword evidence="6" id="KW-1185">Reference proteome</keyword>
<evidence type="ECO:0000259" key="4">
    <source>
        <dbReference type="PROSITE" id="PS50932"/>
    </source>
</evidence>
<evidence type="ECO:0000256" key="3">
    <source>
        <dbReference type="ARBA" id="ARBA00023163"/>
    </source>
</evidence>
<dbReference type="OrthoDB" id="9775106at2"/>
<evidence type="ECO:0000256" key="1">
    <source>
        <dbReference type="ARBA" id="ARBA00023015"/>
    </source>
</evidence>
<keyword evidence="3" id="KW-0804">Transcription</keyword>